<feature type="compositionally biased region" description="Low complexity" evidence="1">
    <location>
        <begin position="1187"/>
        <end position="1201"/>
    </location>
</feature>
<feature type="compositionally biased region" description="Basic and acidic residues" evidence="1">
    <location>
        <begin position="1322"/>
        <end position="1334"/>
    </location>
</feature>
<feature type="region of interest" description="Disordered" evidence="1">
    <location>
        <begin position="347"/>
        <end position="378"/>
    </location>
</feature>
<feature type="compositionally biased region" description="Polar residues" evidence="1">
    <location>
        <begin position="177"/>
        <end position="199"/>
    </location>
</feature>
<feature type="compositionally biased region" description="Basic and acidic residues" evidence="1">
    <location>
        <begin position="161"/>
        <end position="172"/>
    </location>
</feature>
<feature type="region of interest" description="Disordered" evidence="1">
    <location>
        <begin position="104"/>
        <end position="218"/>
    </location>
</feature>
<dbReference type="EMBL" id="BQFW01000002">
    <property type="protein sequence ID" value="GJJ68890.1"/>
    <property type="molecule type" value="Genomic_DNA"/>
</dbReference>
<evidence type="ECO:0000313" key="2">
    <source>
        <dbReference type="EMBL" id="GJJ68890.1"/>
    </source>
</evidence>
<feature type="compositionally biased region" description="Low complexity" evidence="1">
    <location>
        <begin position="1338"/>
        <end position="1367"/>
    </location>
</feature>
<evidence type="ECO:0000313" key="3">
    <source>
        <dbReference type="Proteomes" id="UP000827284"/>
    </source>
</evidence>
<feature type="compositionally biased region" description="Low complexity" evidence="1">
    <location>
        <begin position="1466"/>
        <end position="1487"/>
    </location>
</feature>
<reference evidence="2" key="2">
    <citation type="journal article" date="2022" name="Microbiol. Resour. Announc.">
        <title>Whole-Genome Sequence of Entomortierella parvispora E1425, a Mucoromycotan Fungus Associated with Burkholderiaceae-Related Endosymbiotic Bacteria.</title>
        <authorList>
            <person name="Herlambang A."/>
            <person name="Guo Y."/>
            <person name="Takashima Y."/>
            <person name="Narisawa K."/>
            <person name="Ohta H."/>
            <person name="Nishizawa T."/>
        </authorList>
    </citation>
    <scope>NUCLEOTIDE SEQUENCE</scope>
    <source>
        <strain evidence="2">E1425</strain>
    </source>
</reference>
<feature type="compositionally biased region" description="Polar residues" evidence="1">
    <location>
        <begin position="574"/>
        <end position="583"/>
    </location>
</feature>
<feature type="compositionally biased region" description="Polar residues" evidence="1">
    <location>
        <begin position="607"/>
        <end position="617"/>
    </location>
</feature>
<accession>A0A9P3LSR9</accession>
<feature type="region of interest" description="Disordered" evidence="1">
    <location>
        <begin position="1"/>
        <end position="85"/>
    </location>
</feature>
<organism evidence="2 3">
    <name type="scientific">Entomortierella parvispora</name>
    <dbReference type="NCBI Taxonomy" id="205924"/>
    <lineage>
        <taxon>Eukaryota</taxon>
        <taxon>Fungi</taxon>
        <taxon>Fungi incertae sedis</taxon>
        <taxon>Mucoromycota</taxon>
        <taxon>Mortierellomycotina</taxon>
        <taxon>Mortierellomycetes</taxon>
        <taxon>Mortierellales</taxon>
        <taxon>Mortierellaceae</taxon>
        <taxon>Entomortierella</taxon>
    </lineage>
</organism>
<feature type="compositionally biased region" description="Basic and acidic residues" evidence="1">
    <location>
        <begin position="73"/>
        <end position="85"/>
    </location>
</feature>
<keyword evidence="3" id="KW-1185">Reference proteome</keyword>
<feature type="region of interest" description="Disordered" evidence="1">
    <location>
        <begin position="290"/>
        <end position="319"/>
    </location>
</feature>
<feature type="compositionally biased region" description="Low complexity" evidence="1">
    <location>
        <begin position="1497"/>
        <end position="1512"/>
    </location>
</feature>
<feature type="compositionally biased region" description="Low complexity" evidence="1">
    <location>
        <begin position="1382"/>
        <end position="1416"/>
    </location>
</feature>
<evidence type="ECO:0000256" key="1">
    <source>
        <dbReference type="SAM" id="MobiDB-lite"/>
    </source>
</evidence>
<feature type="compositionally biased region" description="Basic and acidic residues" evidence="1">
    <location>
        <begin position="849"/>
        <end position="863"/>
    </location>
</feature>
<feature type="region of interest" description="Disordered" evidence="1">
    <location>
        <begin position="1010"/>
        <end position="1058"/>
    </location>
</feature>
<dbReference type="OrthoDB" id="2441606at2759"/>
<feature type="compositionally biased region" description="Low complexity" evidence="1">
    <location>
        <begin position="629"/>
        <end position="640"/>
    </location>
</feature>
<feature type="compositionally biased region" description="Polar residues" evidence="1">
    <location>
        <begin position="1283"/>
        <end position="1293"/>
    </location>
</feature>
<feature type="compositionally biased region" description="Basic and acidic residues" evidence="1">
    <location>
        <begin position="753"/>
        <end position="769"/>
    </location>
</feature>
<name>A0A9P3LSR9_9FUNG</name>
<feature type="compositionally biased region" description="Basic and acidic residues" evidence="1">
    <location>
        <begin position="120"/>
        <end position="138"/>
    </location>
</feature>
<feature type="compositionally biased region" description="Basic and acidic residues" evidence="1">
    <location>
        <begin position="1"/>
        <end position="38"/>
    </location>
</feature>
<proteinExistence type="predicted"/>
<feature type="region of interest" description="Disordered" evidence="1">
    <location>
        <begin position="849"/>
        <end position="888"/>
    </location>
</feature>
<feature type="compositionally biased region" description="Polar residues" evidence="1">
    <location>
        <begin position="1140"/>
        <end position="1168"/>
    </location>
</feature>
<feature type="region of interest" description="Disordered" evidence="1">
    <location>
        <begin position="525"/>
        <end position="653"/>
    </location>
</feature>
<feature type="region of interest" description="Disordered" evidence="1">
    <location>
        <begin position="1466"/>
        <end position="1601"/>
    </location>
</feature>
<feature type="compositionally biased region" description="Gly residues" evidence="1">
    <location>
        <begin position="1177"/>
        <end position="1186"/>
    </location>
</feature>
<comment type="caution">
    <text evidence="2">The sequence shown here is derived from an EMBL/GenBank/DDBJ whole genome shotgun (WGS) entry which is preliminary data.</text>
</comment>
<feature type="compositionally biased region" description="Low complexity" evidence="1">
    <location>
        <begin position="1230"/>
        <end position="1248"/>
    </location>
</feature>
<dbReference type="Proteomes" id="UP000827284">
    <property type="component" value="Unassembled WGS sequence"/>
</dbReference>
<feature type="region of interest" description="Disordered" evidence="1">
    <location>
        <begin position="717"/>
        <end position="797"/>
    </location>
</feature>
<feature type="region of interest" description="Disordered" evidence="1">
    <location>
        <begin position="1073"/>
        <end position="1416"/>
    </location>
</feature>
<feature type="region of interest" description="Disordered" evidence="1">
    <location>
        <begin position="666"/>
        <end position="698"/>
    </location>
</feature>
<protein>
    <submittedName>
        <fullName evidence="2">Uncharacterized protein</fullName>
    </submittedName>
</protein>
<reference evidence="2" key="1">
    <citation type="submission" date="2021-11" db="EMBL/GenBank/DDBJ databases">
        <authorList>
            <person name="Herlambang A."/>
            <person name="Guo Y."/>
            <person name="Takashima Y."/>
            <person name="Nishizawa T."/>
        </authorList>
    </citation>
    <scope>NUCLEOTIDE SEQUENCE</scope>
    <source>
        <strain evidence="2">E1425</strain>
    </source>
</reference>
<feature type="compositionally biased region" description="Polar residues" evidence="1">
    <location>
        <begin position="51"/>
        <end position="72"/>
    </location>
</feature>
<feature type="compositionally biased region" description="Basic and acidic residues" evidence="1">
    <location>
        <begin position="590"/>
        <end position="603"/>
    </location>
</feature>
<feature type="compositionally biased region" description="Basic and acidic residues" evidence="1">
    <location>
        <begin position="361"/>
        <end position="372"/>
    </location>
</feature>
<feature type="compositionally biased region" description="Basic residues" evidence="1">
    <location>
        <begin position="1539"/>
        <end position="1554"/>
    </location>
</feature>
<feature type="region of interest" description="Disordered" evidence="1">
    <location>
        <begin position="256"/>
        <end position="277"/>
    </location>
</feature>
<feature type="compositionally biased region" description="Low complexity" evidence="1">
    <location>
        <begin position="720"/>
        <end position="736"/>
    </location>
</feature>
<sequence>MADLDLSKLERPEGVEDDSKVQRCHSDVHAESQDHDIKVLSPESSLPEALTKTTNDVPLETPSTITPRSSTVQDDHLCEGQTDDPHGTAAMALAVLSSGVGIQGAAPFDRTAGGRSAFSSRDEESGEKRMDRPIRLSTDDSLDSETLNQHRSSQQKQQRRRSLEDVDYRSTAERQPLSPSTFRSTMPLNRTVVRSSPLDTPQDPFATAALSPETPIKPGALNEQVEENASQVSGPRMQSLSHLLRARLSLVSLQSDNNWDKHDPVEDNLAPDQDHPDLLQRRGQMQDRYNNTLPKHHQDLSGAPPVASPSYKQTTHRQEGDRAYVYAAQHPGESQRIHAQHLPQRIQQPGPSFREQPGPSFREHQATGEDSKSPLSVYSPTMESVLVKPKRKYTKRAPVSQHGLSEAGSVRIPMDDIPAVPESELLQSDRGLVLKTQIPKKGRPISKHPSAASQSTPTLSSFGVLPASHPYFNSSGATGVPFEGPQSSFAASTSLTNRNAYVGRPPELHHIYSLAQDNIRHRHLPQEEQQMQVPVRRKPGRPPLTSTVARHSHSQSHSSLQSGPFSPGPLFLTGRSQSSSIMRSQPPLHDPPHYILSKDRDSRGTLVDNSQETSTRGSFIHYRDPSPPLSVTSSSTATSSQRGPAKRHSYPLSMENRQYPHDFEYRQQRSSHRLVESPTEIEHHAPMVQRSSSPQEYEREMPVGLVRSFAEGYTPQNVNISSISSGRKRSSSGAAKGPNDGPGASANNSQYDGDERTLSSFSERTERSFDFGPNVENARARKRISRPESRAGDTAECGLQDESEFRSTWTGPCRGRPRSSTALSIQSNLANESAFMVRGRSPVHYEVHAGSRDSESELRHQPGDVHMTQGRGGYQQHGVHPTHHHGHAHSRSLDLSFMSRRPTAAQREQQFMVSEDVLDSRGVSPGGSESLMSPPLISPTFPPVNLTGIGQQRSRSELFYGRHHEPEMPLPHVGMAKTTMADMLARQMSSSTMSSRVITSILGSTASRSILTERGRGRGAGQVIKTTPKRSTKKGPGPHLKKHQILQQQLHQMQREQEELEIQQALQLRQQQQQEEEYVRGKPTTMHHQRPHTKSIAPPPPSQRHQHHGELPVRHHSHPYHPQQPQPGRPPKQRVLMRSESASSVLQSPLSPQFQSYPSTLSPSHPRQSSCASSLGSGRGGGGSGSGVSSTNTPSPSSTATSKRRQNQQQTIMLRPVSLPTFVGAGGGLADDSGSPLSISSSSTSSTSRAVGQFFHSQGGPPPGQPLYRSLPVLSPLSPYQLAPSNTQGSLSASMAPGISPGQESGGGQISGTKFSHLRYRRSTEHSLSEDRTATVHPSPRSSPSALLASPQSVGGPTMSSGPSGSRSDIHGQGSTLHHHQQYPPQSQSSYRPRVSSASAGNLASASSSGGLSTARSTSLSLDAALASRRGGEMSACSSSSTLYHQDTDMSTSSSLTSLSSLSSLPTLSHRHSQSSFSTTSLSSSTLHQEKQLRLQSVSSSTSSTPYLTDSSQQQQRTQLMEDMEDPRSAESPASVANRHYHHYQHHPHQHHPSAHSAMTKTASADRPPLPPALYPPRSTTPTPTSTPTPTLGPTPVRTEE</sequence>
<gene>
    <name evidence="2" type="ORF">EMPS_01236</name>
</gene>